<reference evidence="1 2" key="1">
    <citation type="submission" date="2018-11" db="EMBL/GenBank/DDBJ databases">
        <authorList>
            <consortium name="Pathogen Informatics"/>
        </authorList>
    </citation>
    <scope>NUCLEOTIDE SEQUENCE [LARGE SCALE GENOMIC DNA]</scope>
    <source>
        <strain>Denwood</strain>
        <strain evidence="2">Zambia</strain>
    </source>
</reference>
<keyword evidence="2" id="KW-1185">Reference proteome</keyword>
<dbReference type="Proteomes" id="UP000269396">
    <property type="component" value="Unassembled WGS sequence"/>
</dbReference>
<accession>A0A3P8KX93</accession>
<evidence type="ECO:0000313" key="2">
    <source>
        <dbReference type="Proteomes" id="UP000269396"/>
    </source>
</evidence>
<dbReference type="PROSITE" id="PS00727">
    <property type="entry name" value="AP_NUCLEASE_F1_2"/>
    <property type="match status" value="1"/>
</dbReference>
<name>A0A3P8KX93_9TREM</name>
<protein>
    <submittedName>
        <fullName evidence="1">Uncharacterized protein</fullName>
    </submittedName>
</protein>
<proteinExistence type="predicted"/>
<dbReference type="GO" id="GO:0003677">
    <property type="term" value="F:DNA binding"/>
    <property type="evidence" value="ECO:0007669"/>
    <property type="project" value="InterPro"/>
</dbReference>
<dbReference type="EMBL" id="UZAL01051027">
    <property type="protein sequence ID" value="VDP87103.1"/>
    <property type="molecule type" value="Genomic_DNA"/>
</dbReference>
<dbReference type="InterPro" id="IPR020848">
    <property type="entry name" value="AP_endonuclease_F1_CS"/>
</dbReference>
<dbReference type="AlphaFoldDB" id="A0A3P8KX93"/>
<dbReference type="GO" id="GO:0004519">
    <property type="term" value="F:endonuclease activity"/>
    <property type="evidence" value="ECO:0007669"/>
    <property type="project" value="InterPro"/>
</dbReference>
<dbReference type="InterPro" id="IPR036691">
    <property type="entry name" value="Endo/exonu/phosph_ase_sf"/>
</dbReference>
<gene>
    <name evidence="1" type="ORF">SMTD_LOCUS22358</name>
</gene>
<dbReference type="GO" id="GO:0006281">
    <property type="term" value="P:DNA repair"/>
    <property type="evidence" value="ECO:0007669"/>
    <property type="project" value="InterPro"/>
</dbReference>
<sequence>MLSSANLIDTYRHFYPDRRGVYSFWSYRTGARLINNGW</sequence>
<organism evidence="1 2">
    <name type="scientific">Schistosoma mattheei</name>
    <dbReference type="NCBI Taxonomy" id="31246"/>
    <lineage>
        <taxon>Eukaryota</taxon>
        <taxon>Metazoa</taxon>
        <taxon>Spiralia</taxon>
        <taxon>Lophotrochozoa</taxon>
        <taxon>Platyhelminthes</taxon>
        <taxon>Trematoda</taxon>
        <taxon>Digenea</taxon>
        <taxon>Strigeidida</taxon>
        <taxon>Schistosomatoidea</taxon>
        <taxon>Schistosomatidae</taxon>
        <taxon>Schistosoma</taxon>
    </lineage>
</organism>
<evidence type="ECO:0000313" key="1">
    <source>
        <dbReference type="EMBL" id="VDP87103.1"/>
    </source>
</evidence>
<dbReference type="SUPFAM" id="SSF56219">
    <property type="entry name" value="DNase I-like"/>
    <property type="match status" value="1"/>
</dbReference>
<dbReference type="Gene3D" id="3.60.10.10">
    <property type="entry name" value="Endonuclease/exonuclease/phosphatase"/>
    <property type="match status" value="1"/>
</dbReference>